<feature type="domain" description="EamA" evidence="7">
    <location>
        <begin position="3"/>
        <end position="135"/>
    </location>
</feature>
<evidence type="ECO:0000256" key="2">
    <source>
        <dbReference type="ARBA" id="ARBA00022475"/>
    </source>
</evidence>
<dbReference type="PANTHER" id="PTHR42920:SF11">
    <property type="entry name" value="INNER MEMBRANE PROTEIN YTFF"/>
    <property type="match status" value="1"/>
</dbReference>
<comment type="subcellular location">
    <subcellularLocation>
        <location evidence="1">Cell membrane</location>
        <topology evidence="1">Multi-pass membrane protein</topology>
    </subcellularLocation>
</comment>
<dbReference type="InterPro" id="IPR037185">
    <property type="entry name" value="EmrE-like"/>
</dbReference>
<feature type="transmembrane region" description="Helical" evidence="6">
    <location>
        <begin position="249"/>
        <end position="270"/>
    </location>
</feature>
<dbReference type="PANTHER" id="PTHR42920">
    <property type="entry name" value="OS03G0707200 PROTEIN-RELATED"/>
    <property type="match status" value="1"/>
</dbReference>
<accession>A0ABV2IYE9</accession>
<name>A0ABV2IYE9_9HYPH</name>
<proteinExistence type="predicted"/>
<dbReference type="Pfam" id="PF00892">
    <property type="entry name" value="EamA"/>
    <property type="match status" value="1"/>
</dbReference>
<keyword evidence="9" id="KW-1185">Reference proteome</keyword>
<feature type="transmembrane region" description="Helical" evidence="6">
    <location>
        <begin position="30"/>
        <end position="51"/>
    </location>
</feature>
<keyword evidence="3 6" id="KW-0812">Transmembrane</keyword>
<dbReference type="InterPro" id="IPR051258">
    <property type="entry name" value="Diverse_Substrate_Transporter"/>
</dbReference>
<dbReference type="RefSeq" id="WP_354555613.1">
    <property type="nucleotide sequence ID" value="NZ_JBEPMB010000001.1"/>
</dbReference>
<evidence type="ECO:0000256" key="5">
    <source>
        <dbReference type="ARBA" id="ARBA00023136"/>
    </source>
</evidence>
<reference evidence="8 9" key="1">
    <citation type="submission" date="2024-06" db="EMBL/GenBank/DDBJ databases">
        <title>Genomic Encyclopedia of Type Strains, Phase IV (KMG-IV): sequencing the most valuable type-strain genomes for metagenomic binning, comparative biology and taxonomic classification.</title>
        <authorList>
            <person name="Goeker M."/>
        </authorList>
    </citation>
    <scope>NUCLEOTIDE SEQUENCE [LARGE SCALE GENOMIC DNA]</scope>
    <source>
        <strain evidence="8 9">DSM 29780</strain>
    </source>
</reference>
<dbReference type="Proteomes" id="UP001549047">
    <property type="component" value="Unassembled WGS sequence"/>
</dbReference>
<feature type="transmembrane region" description="Helical" evidence="6">
    <location>
        <begin position="276"/>
        <end position="297"/>
    </location>
</feature>
<protein>
    <submittedName>
        <fullName evidence="8">Drug/metabolite transporter (DMT)-like permease</fullName>
    </submittedName>
</protein>
<dbReference type="SUPFAM" id="SSF103481">
    <property type="entry name" value="Multidrug resistance efflux transporter EmrE"/>
    <property type="match status" value="1"/>
</dbReference>
<evidence type="ECO:0000313" key="8">
    <source>
        <dbReference type="EMBL" id="MET3613121.1"/>
    </source>
</evidence>
<sequence length="308" mass="32512">MYLGILAGLTTCALWGLTFVAPRAVMPFSAFDLAATRYGVFGVTCILLMLNRRFRPTGLPVRLWIYGILLGSFGYAGYFLLVSFAVKDAGAVIPPLITGLMPVLLPIIANARENTLPWRALALPLGLIVVGLVVANASTLANVDTAGPSVINGVLWATVALVVWIGYGIGNAAIMRRPDAPDGLHWTGIQGVGSALSALLLLPTISYGLFATASTGEIVNFAAWSISMGLAASWIATWCWVYASRHVPLALTSQLIIAETVFGVAFGLIYEQRLPTLTEAAGALLQVLGVAMAVYVFGRSSRVEVSAA</sequence>
<keyword evidence="5 6" id="KW-0472">Membrane</keyword>
<organism evidence="8 9">
    <name type="scientific">Rhizobium aquaticum</name>
    <dbReference type="NCBI Taxonomy" id="1549636"/>
    <lineage>
        <taxon>Bacteria</taxon>
        <taxon>Pseudomonadati</taxon>
        <taxon>Pseudomonadota</taxon>
        <taxon>Alphaproteobacteria</taxon>
        <taxon>Hyphomicrobiales</taxon>
        <taxon>Rhizobiaceae</taxon>
        <taxon>Rhizobium/Agrobacterium group</taxon>
        <taxon>Rhizobium</taxon>
    </lineage>
</organism>
<feature type="transmembrane region" description="Helical" evidence="6">
    <location>
        <begin position="221"/>
        <end position="242"/>
    </location>
</feature>
<feature type="transmembrane region" description="Helical" evidence="6">
    <location>
        <begin position="153"/>
        <end position="174"/>
    </location>
</feature>
<comment type="caution">
    <text evidence="8">The sequence shown here is derived from an EMBL/GenBank/DDBJ whole genome shotgun (WGS) entry which is preliminary data.</text>
</comment>
<evidence type="ECO:0000256" key="4">
    <source>
        <dbReference type="ARBA" id="ARBA00022989"/>
    </source>
</evidence>
<evidence type="ECO:0000259" key="7">
    <source>
        <dbReference type="Pfam" id="PF00892"/>
    </source>
</evidence>
<feature type="transmembrane region" description="Helical" evidence="6">
    <location>
        <begin position="186"/>
        <end position="209"/>
    </location>
</feature>
<evidence type="ECO:0000256" key="3">
    <source>
        <dbReference type="ARBA" id="ARBA00022692"/>
    </source>
</evidence>
<dbReference type="InterPro" id="IPR000620">
    <property type="entry name" value="EamA_dom"/>
</dbReference>
<evidence type="ECO:0000256" key="6">
    <source>
        <dbReference type="SAM" id="Phobius"/>
    </source>
</evidence>
<gene>
    <name evidence="8" type="ORF">ABID16_001426</name>
</gene>
<evidence type="ECO:0000256" key="1">
    <source>
        <dbReference type="ARBA" id="ARBA00004651"/>
    </source>
</evidence>
<keyword evidence="4 6" id="KW-1133">Transmembrane helix</keyword>
<evidence type="ECO:0000313" key="9">
    <source>
        <dbReference type="Proteomes" id="UP001549047"/>
    </source>
</evidence>
<keyword evidence="2" id="KW-1003">Cell membrane</keyword>
<feature type="transmembrane region" description="Helical" evidence="6">
    <location>
        <begin position="121"/>
        <end position="141"/>
    </location>
</feature>
<dbReference type="EMBL" id="JBEPMB010000001">
    <property type="protein sequence ID" value="MET3613121.1"/>
    <property type="molecule type" value="Genomic_DNA"/>
</dbReference>
<feature type="transmembrane region" description="Helical" evidence="6">
    <location>
        <begin position="63"/>
        <end position="86"/>
    </location>
</feature>
<feature type="transmembrane region" description="Helical" evidence="6">
    <location>
        <begin position="92"/>
        <end position="109"/>
    </location>
</feature>